<dbReference type="InterPro" id="IPR003961">
    <property type="entry name" value="FN3_dom"/>
</dbReference>
<evidence type="ECO:0000259" key="1">
    <source>
        <dbReference type="PROSITE" id="PS50853"/>
    </source>
</evidence>
<name>A0ABY3SI16_9BACL</name>
<sequence>MKKMVSLVLVLLLLIQGFVGIAWATADTKWVTIPMNGQNSAVQFSGEWDVVSESILSQNTSYFTKDSAASFSFTFSGSGFRYTGTKTKYNDALYIAIDDQPYTRVTSVTNKELQYQQVLFEKMGLTNGPHRVRISLQQNPVVKASSVQNIPLLRLLLRIGQYRMNVGSIQIIPIVPDPPVDVAASWQDGSVRLSWKAVPMADGYQVYKSERIDDGYTIVSTNISTTEYTDANVTPSYNNSKVYYYKIAALSGTVSSDLSNFASVVVPQKVDPSVQFVTIEDSDPFIHYAGNWDDVNDSSLFSAGHSKFSKDKNASLSFTYTGKGFRYVGTRIKKNGLLLVEIDGKLTTAVLPIALKDPQYQQVLYQNENLTYGLHQVRISLQIKDDDTSVSRDFLLDSTQSVLESVYSAVTAHNTEPSSAYESNNKWNQYRINTDRIEIAMGVPESPEHLKATWANDQAELTWDVVDLAQGYQVYRSEQPDQGFQAISGIVTSPSYIDSSIQRSNEGQKTYYYKVASNAYSNQSSLSSSASVIVPQVASLSLQAAFVDSEVKLTWNSSVDAARYWVYRSEGSDSTYTRIGEGSILSGSQGTFHDTSVLGTYAADKTFRYYVTATDMGGIPLITSNIASVTISKNAAEVPTQVNALKGADGKIELSWLPSYNAKEYRVYRSTEPNEDLQNISSGVLLQETSYKDSNLPISTDRDTVVRYFVTAVNVYGVESAFSTPATIIIPKPVVLTLNTSFSSDGVNLNWNPIDGAKFYEVYRSSDGSAYRTIGAGAVMSNVYGQFTDSSVLTSVAMDTEYKYYVTALDENRKMMLQSMPVSCMIPRNTADVPEQLNAVRDTDGTVKVTWLPSSHAAGYRIYRSVPPTGKMQIISGDDLLVNTSFIDSSLPTNLEIDTVFQYQVTAVNMFGVETELSTAAAITIPKSESLTLNATVSNEGVNLNWNVINGAVEYQVNQSTDDGSTYTILGSGSVVSNVYGLYIDTSILVSHANNKTYSYYITAINNTGKVVVKSNVASVMISKNTADTPEQVNGIKNNDGSVTLTWAPSQNASEYRVYRSLKANEGYVRINGELLQKSTYTEISPPLNVEGETMLYYEVTALDAYGNESAASVPVSISFAPKVTASLILDSGDPGLIYTGKWYDLSGQSYQNGHAAYTYDSAASVNAFFKGTYFEWMGFKNLYGGMADIYVDGVLSATIDTYANSMQEKQVLFSKSLTDEIHSIKIVKSRSVNPKALGSNIPVDSIGINGTQITRLEETSSAVRYTGTFSVLNNDQISAGKALYSYGNGAQVAVVFKGTSFEWYGFKGPWNGIANVYIDNKLVGTVDSYQSSFSYMQRLFAAQDLTDSLHVFKIVNTTTRNPNSQGSNLPVDFFQIDGRVGSLIENDDASLKYNANWSQNLNDAHSGKTASYSWDLYANVQFTFTGTSVAWFGYTNMYNGIADVYIDNKYITQIDTYSSEAKFNQLLYQTSNLTNGIHTIKVERSGKKNTASSGTNLPIDYFITDGAASKISDDKDASVQYTGTWTTYSNSIFYNLSSQYTWYPSASATYSFTGTGVSVIGFKSDWGGKQSYYIDGRFAGESDTYAATLLPNVVLYENKGLSAGTHTLKIVPSGSSNPLSHGSNISIDAFVVYP</sequence>
<dbReference type="SMART" id="SM00060">
    <property type="entry name" value="FN3"/>
    <property type="match status" value="7"/>
</dbReference>
<dbReference type="CDD" id="cd00063">
    <property type="entry name" value="FN3"/>
    <property type="match status" value="1"/>
</dbReference>
<evidence type="ECO:0000313" key="2">
    <source>
        <dbReference type="EMBL" id="UJF32791.1"/>
    </source>
</evidence>
<dbReference type="SUPFAM" id="SSF49265">
    <property type="entry name" value="Fibronectin type III"/>
    <property type="match status" value="3"/>
</dbReference>
<reference evidence="2 3" key="1">
    <citation type="journal article" date="2024" name="Int. J. Syst. Evol. Microbiol.">
        <title>Paenibacillus hexagrammi sp. nov., a novel bacterium isolated from the gut content of Hexagrammos agrammus.</title>
        <authorList>
            <person name="Jung H.K."/>
            <person name="Kim D.G."/>
            <person name="Zin H."/>
            <person name="Park J."/>
            <person name="Jung H."/>
            <person name="Kim Y.O."/>
            <person name="Kong H.J."/>
            <person name="Kim J.W."/>
            <person name="Kim Y.S."/>
        </authorList>
    </citation>
    <scope>NUCLEOTIDE SEQUENCE [LARGE SCALE GENOMIC DNA]</scope>
    <source>
        <strain evidence="2 3">YPD9-1</strain>
    </source>
</reference>
<dbReference type="InterPro" id="IPR013783">
    <property type="entry name" value="Ig-like_fold"/>
</dbReference>
<gene>
    <name evidence="2" type="ORF">L0M14_24925</name>
</gene>
<dbReference type="Gene3D" id="2.60.40.10">
    <property type="entry name" value="Immunoglobulins"/>
    <property type="match status" value="8"/>
</dbReference>
<protein>
    <recommendedName>
        <fullName evidence="1">Fibronectin type-III domain-containing protein</fullName>
    </recommendedName>
</protein>
<dbReference type="Proteomes" id="UP001649230">
    <property type="component" value="Chromosome"/>
</dbReference>
<accession>A0ABY3SI16</accession>
<dbReference type="PROSITE" id="PS50853">
    <property type="entry name" value="FN3"/>
    <property type="match status" value="1"/>
</dbReference>
<dbReference type="Gene3D" id="2.60.120.260">
    <property type="entry name" value="Galactose-binding domain-like"/>
    <property type="match status" value="6"/>
</dbReference>
<proteinExistence type="predicted"/>
<dbReference type="RefSeq" id="WP_235119134.1">
    <property type="nucleotide sequence ID" value="NZ_CP090978.1"/>
</dbReference>
<feature type="domain" description="Fibronectin type-III" evidence="1">
    <location>
        <begin position="833"/>
        <end position="928"/>
    </location>
</feature>
<evidence type="ECO:0000313" key="3">
    <source>
        <dbReference type="Proteomes" id="UP001649230"/>
    </source>
</evidence>
<dbReference type="EMBL" id="CP090978">
    <property type="protein sequence ID" value="UJF32791.1"/>
    <property type="molecule type" value="Genomic_DNA"/>
</dbReference>
<organism evidence="2 3">
    <name type="scientific">Paenibacillus hexagrammi</name>
    <dbReference type="NCBI Taxonomy" id="2908839"/>
    <lineage>
        <taxon>Bacteria</taxon>
        <taxon>Bacillati</taxon>
        <taxon>Bacillota</taxon>
        <taxon>Bacilli</taxon>
        <taxon>Bacillales</taxon>
        <taxon>Paenibacillaceae</taxon>
        <taxon>Paenibacillus</taxon>
    </lineage>
</organism>
<dbReference type="InterPro" id="IPR036116">
    <property type="entry name" value="FN3_sf"/>
</dbReference>
<keyword evidence="3" id="KW-1185">Reference proteome</keyword>